<evidence type="ECO:0008006" key="4">
    <source>
        <dbReference type="Google" id="ProtNLM"/>
    </source>
</evidence>
<keyword evidence="3" id="KW-1185">Reference proteome</keyword>
<sequence length="252" mass="26259">MELWLTLLVVAILVIFFVVQSNKKRAQVELADAEAEARRLYERLGGQTMNLTAPGDNLPAGQALADAGERYTAAGSQLESARSINQYRLVAETAIEGLNYVRAARTAMDMDPGPEVPVMRGQRRTGALTEPVSAEVEGRRYTGSPDPSDENRHYYPGGRVDGRPVPAGWYNTPWWQPALAGAAGVFVGMMVFDAMIAPAYAMGAIEGTDYGSDAGADGGDAGADGGDAGGDSGSGDLGGGDFGGGDFGGGFE</sequence>
<evidence type="ECO:0000256" key="1">
    <source>
        <dbReference type="SAM" id="MobiDB-lite"/>
    </source>
</evidence>
<dbReference type="RefSeq" id="WP_208499725.1">
    <property type="nucleotide sequence ID" value="NZ_JAGFNP010000018.1"/>
</dbReference>
<proteinExistence type="predicted"/>
<evidence type="ECO:0000313" key="2">
    <source>
        <dbReference type="EMBL" id="MBO3735790.1"/>
    </source>
</evidence>
<evidence type="ECO:0000313" key="3">
    <source>
        <dbReference type="Proteomes" id="UP000681341"/>
    </source>
</evidence>
<protein>
    <recommendedName>
        <fullName evidence="4">DUF1542 domain-containing protein</fullName>
    </recommendedName>
</protein>
<dbReference type="EMBL" id="JAGFNP010000018">
    <property type="protein sequence ID" value="MBO3735790.1"/>
    <property type="molecule type" value="Genomic_DNA"/>
</dbReference>
<comment type="caution">
    <text evidence="2">The sequence shown here is derived from an EMBL/GenBank/DDBJ whole genome shotgun (WGS) entry which is preliminary data.</text>
</comment>
<feature type="region of interest" description="Disordered" evidence="1">
    <location>
        <begin position="112"/>
        <end position="156"/>
    </location>
</feature>
<dbReference type="Proteomes" id="UP000681341">
    <property type="component" value="Unassembled WGS sequence"/>
</dbReference>
<reference evidence="2 3" key="1">
    <citation type="submission" date="2021-03" db="EMBL/GenBank/DDBJ databases">
        <title>Glycomyces sp. nov., a novel actinomycete isolated from soil.</title>
        <authorList>
            <person name="Yang X."/>
            <person name="Xu X."/>
        </authorList>
    </citation>
    <scope>NUCLEOTIDE SEQUENCE [LARGE SCALE GENOMIC DNA]</scope>
    <source>
        <strain evidence="2 3">NEAU-S30</strain>
    </source>
</reference>
<feature type="region of interest" description="Disordered" evidence="1">
    <location>
        <begin position="216"/>
        <end position="252"/>
    </location>
</feature>
<name>A0ABS3UAI0_9ACTN</name>
<accession>A0ABS3UAI0</accession>
<organism evidence="2 3">
    <name type="scientific">Glycomyces niveus</name>
    <dbReference type="NCBI Taxonomy" id="2820287"/>
    <lineage>
        <taxon>Bacteria</taxon>
        <taxon>Bacillati</taxon>
        <taxon>Actinomycetota</taxon>
        <taxon>Actinomycetes</taxon>
        <taxon>Glycomycetales</taxon>
        <taxon>Glycomycetaceae</taxon>
        <taxon>Glycomyces</taxon>
    </lineage>
</organism>
<gene>
    <name evidence="2" type="ORF">J5V16_23440</name>
</gene>